<comment type="caution">
    <text evidence="1">The sequence shown here is derived from an EMBL/GenBank/DDBJ whole genome shotgun (WGS) entry which is preliminary data.</text>
</comment>
<keyword evidence="2" id="KW-1185">Reference proteome</keyword>
<name>A0ACC5XMF1_PANGG</name>
<protein>
    <submittedName>
        <fullName evidence="1">Uncharacterized protein</fullName>
    </submittedName>
</protein>
<reference evidence="1 2" key="1">
    <citation type="journal article" date="2022" name="bioRxiv">
        <title>An ancient truncated duplication of the anti-Mullerian hormone receptor type 2 gene is a potential conserved master sex determinant in the Pangasiidae catfish family.</title>
        <authorList>
            <person name="Wen M."/>
            <person name="Pan Q."/>
            <person name="Jouanno E."/>
            <person name="Montfort J."/>
            <person name="Zahm M."/>
            <person name="Cabau C."/>
            <person name="Klopp C."/>
            <person name="Iampietro C."/>
            <person name="Roques C."/>
            <person name="Bouchez O."/>
            <person name="Castinel A."/>
            <person name="Donnadieu C."/>
            <person name="Parrinello H."/>
            <person name="Poncet C."/>
            <person name="Belmonte E."/>
            <person name="Gautier V."/>
            <person name="Avarre J.-C."/>
            <person name="Dugue R."/>
            <person name="Gustiano R."/>
            <person name="Ha T.T.T."/>
            <person name="Campet M."/>
            <person name="Sriphairoj K."/>
            <person name="Ribolli J."/>
            <person name="de Almeida F.L."/>
            <person name="Desvignes T."/>
            <person name="Postlethwait J.H."/>
            <person name="Bucao C.F."/>
            <person name="Robinson-Rechavi M."/>
            <person name="Bobe J."/>
            <person name="Herpin A."/>
            <person name="Guiguen Y."/>
        </authorList>
    </citation>
    <scope>NUCLEOTIDE SEQUENCE [LARGE SCALE GENOMIC DNA]</scope>
    <source>
        <strain evidence="1">YG-Dec2019</strain>
    </source>
</reference>
<proteinExistence type="predicted"/>
<accession>A0ACC5XMF1</accession>
<evidence type="ECO:0000313" key="1">
    <source>
        <dbReference type="EMBL" id="MCI4392121.1"/>
    </source>
</evidence>
<gene>
    <name evidence="1" type="ORF">PGIGA_G00142300</name>
</gene>
<dbReference type="EMBL" id="CM040476">
    <property type="protein sequence ID" value="MCI4392121.1"/>
    <property type="molecule type" value="Genomic_DNA"/>
</dbReference>
<dbReference type="Proteomes" id="UP000829447">
    <property type="component" value="Linkage Group LG23"/>
</dbReference>
<sequence length="117" mass="12777">MDSNSPLIGSFQDSKLPERIESSSNAMHLAFRSDGSVSYAGFHLEYKAKLRESCFDPGNVMNSTRLGSDYKLGSTVTFYCEAGYVLQGYSTLTCIMGDDGRPGWNRALPSCQGISQV</sequence>
<organism evidence="1 2">
    <name type="scientific">Pangasianodon gigas</name>
    <name type="common">Mekong giant catfish</name>
    <name type="synonym">Pangasius gigas</name>
    <dbReference type="NCBI Taxonomy" id="30993"/>
    <lineage>
        <taxon>Eukaryota</taxon>
        <taxon>Metazoa</taxon>
        <taxon>Chordata</taxon>
        <taxon>Craniata</taxon>
        <taxon>Vertebrata</taxon>
        <taxon>Euteleostomi</taxon>
        <taxon>Actinopterygii</taxon>
        <taxon>Neopterygii</taxon>
        <taxon>Teleostei</taxon>
        <taxon>Ostariophysi</taxon>
        <taxon>Siluriformes</taxon>
        <taxon>Pangasiidae</taxon>
        <taxon>Pangasianodon</taxon>
    </lineage>
</organism>
<evidence type="ECO:0000313" key="2">
    <source>
        <dbReference type="Proteomes" id="UP000829447"/>
    </source>
</evidence>